<dbReference type="EMBL" id="JAODNV010000046">
    <property type="protein sequence ID" value="MCT8992323.1"/>
    <property type="molecule type" value="Genomic_DNA"/>
</dbReference>
<keyword evidence="1" id="KW-0472">Membrane</keyword>
<dbReference type="PANTHER" id="PTHR12302:SF26">
    <property type="entry name" value="BLR1266 PROTEIN"/>
    <property type="match status" value="1"/>
</dbReference>
<evidence type="ECO:0000259" key="2">
    <source>
        <dbReference type="PROSITE" id="PS50830"/>
    </source>
</evidence>
<dbReference type="Gene3D" id="2.40.50.90">
    <property type="match status" value="1"/>
</dbReference>
<keyword evidence="1" id="KW-0812">Transmembrane</keyword>
<dbReference type="SMART" id="SM00318">
    <property type="entry name" value="SNc"/>
    <property type="match status" value="1"/>
</dbReference>
<dbReference type="Proteomes" id="UP001149009">
    <property type="component" value="Unassembled WGS sequence"/>
</dbReference>
<sequence length="287" mass="31525">MGDVIQLRRQRKCRAATGASGSIRSLLPIGFFALVLVAAGALGSYLGTDKFSWKVADPRLPLVSAAATGRTITGRASVIDGDTIEIHGERIRFKGIDAPESSQTCSDASGKPYRCGAKSAAALDEFLRASSPTRCEFVERDRYGRFAGNCYRADGSSVQELLVRSGWALDWPRYSHGAYEEQQRAAQAERRGIWAGTFQPPWEWRAAGGSKKKKETPAQLIPLVNSNASQQSGPCRIKGNINSKGERIYHMPGQQHYNRTKISASKGERWFCSESEARAAGWRPARR</sequence>
<keyword evidence="1" id="KW-1133">Transmembrane helix</keyword>
<dbReference type="Pfam" id="PF00565">
    <property type="entry name" value="SNase"/>
    <property type="match status" value="1"/>
</dbReference>
<reference evidence="3" key="1">
    <citation type="submission" date="2022-08" db="EMBL/GenBank/DDBJ databases">
        <title>Chelativorans sichuanense sp. nov., a paraffin oil-degrading bacterium isolated from a mixture of oil-based drill cuttings and paddy soil.</title>
        <authorList>
            <person name="Yu J."/>
            <person name="Liu H."/>
            <person name="Chen Q."/>
        </authorList>
    </citation>
    <scope>NUCLEOTIDE SEQUENCE</scope>
    <source>
        <strain evidence="3">SCAU 2101</strain>
    </source>
</reference>
<protein>
    <submittedName>
        <fullName evidence="3">Thermonuclease family protein</fullName>
    </submittedName>
</protein>
<dbReference type="SUPFAM" id="SSF50199">
    <property type="entry name" value="Staphylococcal nuclease"/>
    <property type="match status" value="1"/>
</dbReference>
<gene>
    <name evidence="3" type="ORF">NYR54_18985</name>
</gene>
<organism evidence="3 4">
    <name type="scientific">Chelativorans petroleitrophicus</name>
    <dbReference type="NCBI Taxonomy" id="2975484"/>
    <lineage>
        <taxon>Bacteria</taxon>
        <taxon>Pseudomonadati</taxon>
        <taxon>Pseudomonadota</taxon>
        <taxon>Alphaproteobacteria</taxon>
        <taxon>Hyphomicrobiales</taxon>
        <taxon>Phyllobacteriaceae</taxon>
        <taxon>Chelativorans</taxon>
    </lineage>
</organism>
<evidence type="ECO:0000313" key="3">
    <source>
        <dbReference type="EMBL" id="MCT8992323.1"/>
    </source>
</evidence>
<dbReference type="AlphaFoldDB" id="A0A9X2XBE1"/>
<comment type="caution">
    <text evidence="3">The sequence shown here is derived from an EMBL/GenBank/DDBJ whole genome shotgun (WGS) entry which is preliminary data.</text>
</comment>
<dbReference type="PANTHER" id="PTHR12302">
    <property type="entry name" value="EBNA2 BINDING PROTEIN P100"/>
    <property type="match status" value="1"/>
</dbReference>
<dbReference type="InterPro" id="IPR016071">
    <property type="entry name" value="Staphylococal_nuclease_OB-fold"/>
</dbReference>
<evidence type="ECO:0000313" key="4">
    <source>
        <dbReference type="Proteomes" id="UP001149009"/>
    </source>
</evidence>
<proteinExistence type="predicted"/>
<accession>A0A9X2XBE1</accession>
<feature type="transmembrane region" description="Helical" evidence="1">
    <location>
        <begin position="21"/>
        <end position="46"/>
    </location>
</feature>
<dbReference type="InterPro" id="IPR035437">
    <property type="entry name" value="SNase_OB-fold_sf"/>
</dbReference>
<dbReference type="PROSITE" id="PS50830">
    <property type="entry name" value="TNASE_3"/>
    <property type="match status" value="1"/>
</dbReference>
<keyword evidence="4" id="KW-1185">Reference proteome</keyword>
<dbReference type="RefSeq" id="WP_261517267.1">
    <property type="nucleotide sequence ID" value="NZ_JAODNV010000046.1"/>
</dbReference>
<evidence type="ECO:0000256" key="1">
    <source>
        <dbReference type="SAM" id="Phobius"/>
    </source>
</evidence>
<name>A0A9X2XBE1_9HYPH</name>
<feature type="domain" description="TNase-like" evidence="2">
    <location>
        <begin position="78"/>
        <end position="196"/>
    </location>
</feature>